<proteinExistence type="predicted"/>
<dbReference type="InterPro" id="IPR008921">
    <property type="entry name" value="DNA_pol3_clamp-load_cplx_C"/>
</dbReference>
<evidence type="ECO:0000313" key="2">
    <source>
        <dbReference type="EMBL" id="CAD8730991.1"/>
    </source>
</evidence>
<evidence type="ECO:0000259" key="1">
    <source>
        <dbReference type="Pfam" id="PF08542"/>
    </source>
</evidence>
<dbReference type="GO" id="GO:0006260">
    <property type="term" value="P:DNA replication"/>
    <property type="evidence" value="ECO:0007669"/>
    <property type="project" value="InterPro"/>
</dbReference>
<dbReference type="Gene3D" id="1.20.272.10">
    <property type="match status" value="1"/>
</dbReference>
<accession>A0A7S0TD67</accession>
<dbReference type="FunFam" id="1.20.272.10:FF:000015">
    <property type="entry name" value="Replication factor C subunit 4"/>
    <property type="match status" value="1"/>
</dbReference>
<dbReference type="SUPFAM" id="SSF48019">
    <property type="entry name" value="post-AAA+ oligomerization domain-like"/>
    <property type="match status" value="1"/>
</dbReference>
<dbReference type="GO" id="GO:0003677">
    <property type="term" value="F:DNA binding"/>
    <property type="evidence" value="ECO:0007669"/>
    <property type="project" value="InterPro"/>
</dbReference>
<dbReference type="InterPro" id="IPR013748">
    <property type="entry name" value="Rep_factorC_C"/>
</dbReference>
<feature type="domain" description="Replication factor C C-terminal" evidence="1">
    <location>
        <begin position="23"/>
        <end position="108"/>
    </location>
</feature>
<name>A0A7S0TD67_9STRA</name>
<sequence length="118" mass="12604">MQSTFSGFGVVDETAVFKVCDQPHPVVIAKILKACLDGHLDAGLADLATLWRQGYAAVDLVQTVFKVSKTLDLPEPRKLDLIKLVGLTHMRIADGAATLLQLSGLLAKIYNSNALAAS</sequence>
<dbReference type="Pfam" id="PF08542">
    <property type="entry name" value="Rep_fac_C"/>
    <property type="match status" value="1"/>
</dbReference>
<dbReference type="AlphaFoldDB" id="A0A7S0TD67"/>
<gene>
    <name evidence="2" type="ORF">CFRA1165_LOCUS681</name>
</gene>
<organism evidence="2">
    <name type="scientific">Chrysocystis fragilis</name>
    <dbReference type="NCBI Taxonomy" id="1411660"/>
    <lineage>
        <taxon>Eukaryota</taxon>
        <taxon>Sar</taxon>
        <taxon>Stramenopiles</taxon>
        <taxon>Ochrophyta</taxon>
        <taxon>Pelagophyceae</taxon>
        <taxon>Sarcinochrysidales</taxon>
        <taxon>Chrysocystaceae</taxon>
        <taxon>Chrysocystis</taxon>
    </lineage>
</organism>
<dbReference type="EMBL" id="HBFH01001039">
    <property type="protein sequence ID" value="CAD8730991.1"/>
    <property type="molecule type" value="Transcribed_RNA"/>
</dbReference>
<protein>
    <recommendedName>
        <fullName evidence="1">Replication factor C C-terminal domain-containing protein</fullName>
    </recommendedName>
</protein>
<reference evidence="2" key="1">
    <citation type="submission" date="2021-01" db="EMBL/GenBank/DDBJ databases">
        <authorList>
            <person name="Corre E."/>
            <person name="Pelletier E."/>
            <person name="Niang G."/>
            <person name="Scheremetjew M."/>
            <person name="Finn R."/>
            <person name="Kale V."/>
            <person name="Holt S."/>
            <person name="Cochrane G."/>
            <person name="Meng A."/>
            <person name="Brown T."/>
            <person name="Cohen L."/>
        </authorList>
    </citation>
    <scope>NUCLEOTIDE SEQUENCE</scope>
    <source>
        <strain evidence="2">CCMP3189</strain>
    </source>
</reference>